<protein>
    <submittedName>
        <fullName evidence="1">Uncharacterized protein</fullName>
    </submittedName>
</protein>
<sequence length="195" mass="21522">MAIYIQPVAASELTPEGQRYRCSAAMQLLQPAEPFPPRRPVRRGLEGPAVGDWFRALPPLWSQWQWQSAQDKGDGEFSGAVGCKGTITSKILRLSFDISSVVPLVIPALVPLSSFSQNDLVVHQDDHAELPTIEAMPYSFSVTSLLDLCLPLTLIGQLLSEKINASSSEDGLNFYDSRPLQKRALQLRLYIDVLA</sequence>
<gene>
    <name evidence="1" type="ORF">AYBTSS11_LOCUS24360</name>
</gene>
<organism evidence="1 2">
    <name type="scientific">Sphenostylis stenocarpa</name>
    <dbReference type="NCBI Taxonomy" id="92480"/>
    <lineage>
        <taxon>Eukaryota</taxon>
        <taxon>Viridiplantae</taxon>
        <taxon>Streptophyta</taxon>
        <taxon>Embryophyta</taxon>
        <taxon>Tracheophyta</taxon>
        <taxon>Spermatophyta</taxon>
        <taxon>Magnoliopsida</taxon>
        <taxon>eudicotyledons</taxon>
        <taxon>Gunneridae</taxon>
        <taxon>Pentapetalae</taxon>
        <taxon>rosids</taxon>
        <taxon>fabids</taxon>
        <taxon>Fabales</taxon>
        <taxon>Fabaceae</taxon>
        <taxon>Papilionoideae</taxon>
        <taxon>50 kb inversion clade</taxon>
        <taxon>NPAAA clade</taxon>
        <taxon>indigoferoid/millettioid clade</taxon>
        <taxon>Phaseoleae</taxon>
        <taxon>Sphenostylis</taxon>
    </lineage>
</organism>
<keyword evidence="2" id="KW-1185">Reference proteome</keyword>
<name>A0AA86STB2_9FABA</name>
<dbReference type="EMBL" id="OY731405">
    <property type="protein sequence ID" value="CAJ1972311.1"/>
    <property type="molecule type" value="Genomic_DNA"/>
</dbReference>
<dbReference type="AlphaFoldDB" id="A0AA86STB2"/>
<dbReference type="Gramene" id="rna-AYBTSS11_LOCUS24360">
    <property type="protein sequence ID" value="CAJ1972311.1"/>
    <property type="gene ID" value="gene-AYBTSS11_LOCUS24360"/>
</dbReference>
<evidence type="ECO:0000313" key="2">
    <source>
        <dbReference type="Proteomes" id="UP001189624"/>
    </source>
</evidence>
<proteinExistence type="predicted"/>
<reference evidence="1" key="1">
    <citation type="submission" date="2023-10" db="EMBL/GenBank/DDBJ databases">
        <authorList>
            <person name="Domelevo Entfellner J.-B."/>
        </authorList>
    </citation>
    <scope>NUCLEOTIDE SEQUENCE</scope>
</reference>
<dbReference type="Proteomes" id="UP001189624">
    <property type="component" value="Chromosome 8"/>
</dbReference>
<accession>A0AA86STB2</accession>
<evidence type="ECO:0000313" key="1">
    <source>
        <dbReference type="EMBL" id="CAJ1972311.1"/>
    </source>
</evidence>